<dbReference type="Proteomes" id="UP000228568">
    <property type="component" value="Unassembled WGS sequence"/>
</dbReference>
<dbReference type="EMBL" id="PFPK01000018">
    <property type="protein sequence ID" value="PIZ95200.1"/>
    <property type="molecule type" value="Genomic_DNA"/>
</dbReference>
<dbReference type="Pfam" id="PF01230">
    <property type="entry name" value="HIT"/>
    <property type="match status" value="1"/>
</dbReference>
<dbReference type="InterPro" id="IPR011146">
    <property type="entry name" value="HIT-like"/>
</dbReference>
<organism evidence="5 6">
    <name type="scientific">Candidatus Magasanikbacteria bacterium CG_4_10_14_0_2_um_filter_37_12</name>
    <dbReference type="NCBI Taxonomy" id="1974637"/>
    <lineage>
        <taxon>Bacteria</taxon>
        <taxon>Candidatus Magasanikiibacteriota</taxon>
    </lineage>
</organism>
<name>A0A2M7V8Q7_9BACT</name>
<dbReference type="GO" id="GO:0003824">
    <property type="term" value="F:catalytic activity"/>
    <property type="evidence" value="ECO:0007669"/>
    <property type="project" value="InterPro"/>
</dbReference>
<evidence type="ECO:0000256" key="2">
    <source>
        <dbReference type="PIRSR" id="PIRSR601310-3"/>
    </source>
</evidence>
<dbReference type="GO" id="GO:0009117">
    <property type="term" value="P:nucleotide metabolic process"/>
    <property type="evidence" value="ECO:0007669"/>
    <property type="project" value="TreeGrafter"/>
</dbReference>
<evidence type="ECO:0000256" key="3">
    <source>
        <dbReference type="PROSITE-ProRule" id="PRU00464"/>
    </source>
</evidence>
<sequence>MQGCIFCKIVNGEIPNYTIHEDAHVLAFLDINPHAKGHTVLIPKVHAENLFDLNKELSKDLFLSIEIVMEKIELVLHPDGFNVGWNHGEAGGQEVSHLHIHILPRFENDGGGNVHSIVNNDGGMSVEEVIKLF</sequence>
<evidence type="ECO:0000313" key="5">
    <source>
        <dbReference type="EMBL" id="PIZ95200.1"/>
    </source>
</evidence>
<reference evidence="6" key="1">
    <citation type="submission" date="2017-09" db="EMBL/GenBank/DDBJ databases">
        <title>Depth-based differentiation of microbial function through sediment-hosted aquifers and enrichment of novel symbionts in the deep terrestrial subsurface.</title>
        <authorList>
            <person name="Probst A.J."/>
            <person name="Ladd B."/>
            <person name="Jarett J.K."/>
            <person name="Geller-Mcgrath D.E."/>
            <person name="Sieber C.M.K."/>
            <person name="Emerson J.B."/>
            <person name="Anantharaman K."/>
            <person name="Thomas B.C."/>
            <person name="Malmstrom R."/>
            <person name="Stieglmeier M."/>
            <person name="Klingl A."/>
            <person name="Woyke T."/>
            <person name="Ryan C.M."/>
            <person name="Banfield J.F."/>
        </authorList>
    </citation>
    <scope>NUCLEOTIDE SEQUENCE [LARGE SCALE GENOMIC DNA]</scope>
</reference>
<evidence type="ECO:0000313" key="6">
    <source>
        <dbReference type="Proteomes" id="UP000228568"/>
    </source>
</evidence>
<proteinExistence type="predicted"/>
<dbReference type="PROSITE" id="PS51084">
    <property type="entry name" value="HIT_2"/>
    <property type="match status" value="1"/>
</dbReference>
<accession>A0A2M7V8Q7</accession>
<dbReference type="AlphaFoldDB" id="A0A2M7V8Q7"/>
<dbReference type="InterPro" id="IPR001310">
    <property type="entry name" value="Histidine_triad_HIT"/>
</dbReference>
<dbReference type="PANTHER" id="PTHR46648">
    <property type="entry name" value="HIT FAMILY PROTEIN 1"/>
    <property type="match status" value="1"/>
</dbReference>
<dbReference type="InterPro" id="IPR036265">
    <property type="entry name" value="HIT-like_sf"/>
</dbReference>
<protein>
    <submittedName>
        <fullName evidence="5">HIT family protein</fullName>
    </submittedName>
</protein>
<dbReference type="Gene3D" id="3.30.428.10">
    <property type="entry name" value="HIT-like"/>
    <property type="match status" value="1"/>
</dbReference>
<dbReference type="InterPro" id="IPR019808">
    <property type="entry name" value="Histidine_triad_CS"/>
</dbReference>
<dbReference type="PRINTS" id="PR00332">
    <property type="entry name" value="HISTRIAD"/>
</dbReference>
<feature type="domain" description="HIT" evidence="4">
    <location>
        <begin position="5"/>
        <end position="112"/>
    </location>
</feature>
<gene>
    <name evidence="5" type="ORF">COX81_01490</name>
</gene>
<feature type="active site" description="Tele-AMP-histidine intermediate" evidence="1">
    <location>
        <position position="99"/>
    </location>
</feature>
<feature type="short sequence motif" description="Histidine triad motif" evidence="2 3">
    <location>
        <begin position="97"/>
        <end position="101"/>
    </location>
</feature>
<dbReference type="SUPFAM" id="SSF54197">
    <property type="entry name" value="HIT-like"/>
    <property type="match status" value="1"/>
</dbReference>
<comment type="caution">
    <text evidence="5">The sequence shown here is derived from an EMBL/GenBank/DDBJ whole genome shotgun (WGS) entry which is preliminary data.</text>
</comment>
<dbReference type="PANTHER" id="PTHR46648:SF1">
    <property type="entry name" value="ADENOSINE 5'-MONOPHOSPHORAMIDASE HNT1"/>
    <property type="match status" value="1"/>
</dbReference>
<dbReference type="PROSITE" id="PS00892">
    <property type="entry name" value="HIT_1"/>
    <property type="match status" value="1"/>
</dbReference>
<evidence type="ECO:0000259" key="4">
    <source>
        <dbReference type="PROSITE" id="PS51084"/>
    </source>
</evidence>
<evidence type="ECO:0000256" key="1">
    <source>
        <dbReference type="PIRSR" id="PIRSR601310-1"/>
    </source>
</evidence>